<feature type="transmembrane region" description="Helical" evidence="5">
    <location>
        <begin position="272"/>
        <end position="295"/>
    </location>
</feature>
<keyword evidence="5" id="KW-0813">Transport</keyword>
<comment type="caution">
    <text evidence="8">The sequence shown here is derived from an EMBL/GenBank/DDBJ whole genome shotgun (WGS) entry which is preliminary data.</text>
</comment>
<feature type="transmembrane region" description="Helical" evidence="5">
    <location>
        <begin position="113"/>
        <end position="131"/>
    </location>
</feature>
<keyword evidence="2 5" id="KW-0812">Transmembrane</keyword>
<organism evidence="8">
    <name type="scientific">Ignisphaera aggregans</name>
    <dbReference type="NCBI Taxonomy" id="334771"/>
    <lineage>
        <taxon>Archaea</taxon>
        <taxon>Thermoproteota</taxon>
        <taxon>Thermoprotei</taxon>
        <taxon>Desulfurococcales</taxon>
        <taxon>Desulfurococcaceae</taxon>
        <taxon>Ignisphaera</taxon>
    </lineage>
</organism>
<dbReference type="AlphaFoldDB" id="A0A7C4NT35"/>
<dbReference type="PROSITE" id="PS50928">
    <property type="entry name" value="ABC_TM1"/>
    <property type="match status" value="1"/>
</dbReference>
<dbReference type="EMBL" id="DTBD01000027">
    <property type="protein sequence ID" value="HGQ64372.1"/>
    <property type="molecule type" value="Genomic_DNA"/>
</dbReference>
<accession>A0A7C4NT35</accession>
<dbReference type="PANTHER" id="PTHR43376:SF1">
    <property type="entry name" value="OLIGOPEPTIDE TRANSPORT SYSTEM PERMEASE PROTEIN"/>
    <property type="match status" value="1"/>
</dbReference>
<evidence type="ECO:0000256" key="3">
    <source>
        <dbReference type="ARBA" id="ARBA00022989"/>
    </source>
</evidence>
<evidence type="ECO:0000259" key="6">
    <source>
        <dbReference type="PROSITE" id="PS50928"/>
    </source>
</evidence>
<dbReference type="CDD" id="cd06261">
    <property type="entry name" value="TM_PBP2"/>
    <property type="match status" value="1"/>
</dbReference>
<evidence type="ECO:0000313" key="7">
    <source>
        <dbReference type="EMBL" id="HGQ35310.1"/>
    </source>
</evidence>
<dbReference type="Pfam" id="PF00528">
    <property type="entry name" value="BPD_transp_1"/>
    <property type="match status" value="1"/>
</dbReference>
<feature type="transmembrane region" description="Helical" evidence="5">
    <location>
        <begin position="152"/>
        <end position="179"/>
    </location>
</feature>
<feature type="transmembrane region" description="Helical" evidence="5">
    <location>
        <begin position="307"/>
        <end position="332"/>
    </location>
</feature>
<dbReference type="GO" id="GO:0005886">
    <property type="term" value="C:plasma membrane"/>
    <property type="evidence" value="ECO:0007669"/>
    <property type="project" value="UniProtKB-SubCell"/>
</dbReference>
<protein>
    <submittedName>
        <fullName evidence="8">ABC transporter permease</fullName>
    </submittedName>
</protein>
<sequence>MRTREVIPFVIYLSKRLGALAVMYFVTITIMFLLPRFIPANPVALYIQNLAQEMGYFSNPEAVPELYKVLFEEFGLGKPIWKQYIDFIANAFRGDLGISIWLNDKVIDIVMRALPWTLFLFVPSTIVGWTIGNYWGAITGYKRGTTFEKTSVLISSIVAQIPGYWFGMLLIFAFAINLRVLPPNRAYDPLIMPSWRMEFLLSVVKHYVLPFITLTIPYLCGQVISMRNLMIYELKSDYTVFADYIGMPDKVIRRYAFRNAMMPQVVNLSIRLGRAVAGTALIENIFAYPGMGWYLAQAVTNNDYMLLQGLFIILVATVYLALFLSDLVHLVVDPRVRLGYAKS</sequence>
<dbReference type="InterPro" id="IPR000515">
    <property type="entry name" value="MetI-like"/>
</dbReference>
<dbReference type="GO" id="GO:0055085">
    <property type="term" value="P:transmembrane transport"/>
    <property type="evidence" value="ECO:0007669"/>
    <property type="project" value="InterPro"/>
</dbReference>
<evidence type="ECO:0000256" key="1">
    <source>
        <dbReference type="ARBA" id="ARBA00004141"/>
    </source>
</evidence>
<evidence type="ECO:0000256" key="4">
    <source>
        <dbReference type="ARBA" id="ARBA00023136"/>
    </source>
</evidence>
<comment type="subcellular location">
    <subcellularLocation>
        <location evidence="5">Cell membrane</location>
        <topology evidence="5">Multi-pass membrane protein</topology>
    </subcellularLocation>
    <subcellularLocation>
        <location evidence="1">Membrane</location>
        <topology evidence="1">Multi-pass membrane protein</topology>
    </subcellularLocation>
</comment>
<dbReference type="InterPro" id="IPR035906">
    <property type="entry name" value="MetI-like_sf"/>
</dbReference>
<feature type="transmembrane region" description="Helical" evidence="5">
    <location>
        <begin position="199"/>
        <end position="220"/>
    </location>
</feature>
<proteinExistence type="inferred from homology"/>
<feature type="transmembrane region" description="Helical" evidence="5">
    <location>
        <begin position="21"/>
        <end position="38"/>
    </location>
</feature>
<reference evidence="8" key="1">
    <citation type="journal article" date="2020" name="mSystems">
        <title>Genome- and Community-Level Interaction Insights into Carbon Utilization and Element Cycling Functions of Hydrothermarchaeota in Hydrothermal Sediment.</title>
        <authorList>
            <person name="Zhou Z."/>
            <person name="Liu Y."/>
            <person name="Xu W."/>
            <person name="Pan J."/>
            <person name="Luo Z.H."/>
            <person name="Li M."/>
        </authorList>
    </citation>
    <scope>NUCLEOTIDE SEQUENCE [LARGE SCALE GENOMIC DNA]</scope>
    <source>
        <strain evidence="8">SpSt-637</strain>
        <strain evidence="7">SpSt-667</strain>
    </source>
</reference>
<evidence type="ECO:0000256" key="5">
    <source>
        <dbReference type="RuleBase" id="RU363032"/>
    </source>
</evidence>
<keyword evidence="4 5" id="KW-0472">Membrane</keyword>
<name>A0A7C4NT35_9CREN</name>
<feature type="domain" description="ABC transmembrane type-1" evidence="6">
    <location>
        <begin position="114"/>
        <end position="323"/>
    </location>
</feature>
<dbReference type="PANTHER" id="PTHR43376">
    <property type="entry name" value="OLIGOPEPTIDE TRANSPORT SYSTEM PERMEASE PROTEIN"/>
    <property type="match status" value="1"/>
</dbReference>
<evidence type="ECO:0000313" key="8">
    <source>
        <dbReference type="EMBL" id="HGQ64372.1"/>
    </source>
</evidence>
<comment type="similarity">
    <text evidence="5">Belongs to the binding-protein-dependent transport system permease family.</text>
</comment>
<dbReference type="EMBL" id="DTCK01000010">
    <property type="protein sequence ID" value="HGQ35310.1"/>
    <property type="molecule type" value="Genomic_DNA"/>
</dbReference>
<gene>
    <name evidence="8" type="ORF">ENU08_03920</name>
    <name evidence="7" type="ORF">ENU41_01345</name>
</gene>
<dbReference type="Gene3D" id="1.10.3720.10">
    <property type="entry name" value="MetI-like"/>
    <property type="match status" value="1"/>
</dbReference>
<dbReference type="SUPFAM" id="SSF161098">
    <property type="entry name" value="MetI-like"/>
    <property type="match status" value="1"/>
</dbReference>
<keyword evidence="3 5" id="KW-1133">Transmembrane helix</keyword>
<evidence type="ECO:0000256" key="2">
    <source>
        <dbReference type="ARBA" id="ARBA00022692"/>
    </source>
</evidence>